<evidence type="ECO:0000259" key="2">
    <source>
        <dbReference type="Pfam" id="PF09323"/>
    </source>
</evidence>
<gene>
    <name evidence="4" type="ORF">GGC33_01440</name>
</gene>
<feature type="transmembrane region" description="Helical" evidence="1">
    <location>
        <begin position="12"/>
        <end position="33"/>
    </location>
</feature>
<dbReference type="Proteomes" id="UP000437131">
    <property type="component" value="Unassembled WGS sequence"/>
</dbReference>
<protein>
    <submittedName>
        <fullName evidence="4">TIGR03943 family protein</fullName>
    </submittedName>
</protein>
<name>A0A844GM92_9CHRO</name>
<feature type="domain" description="DUF1980" evidence="2">
    <location>
        <begin position="18"/>
        <end position="123"/>
    </location>
</feature>
<keyword evidence="1" id="KW-0472">Membrane</keyword>
<dbReference type="Pfam" id="PF21537">
    <property type="entry name" value="DUF1980_C"/>
    <property type="match status" value="1"/>
</dbReference>
<evidence type="ECO:0000256" key="1">
    <source>
        <dbReference type="SAM" id="Phobius"/>
    </source>
</evidence>
<dbReference type="InterPro" id="IPR048493">
    <property type="entry name" value="DUF1980_N"/>
</dbReference>
<feature type="transmembrane region" description="Helical" evidence="1">
    <location>
        <begin position="92"/>
        <end position="113"/>
    </location>
</feature>
<proteinExistence type="predicted"/>
<evidence type="ECO:0000313" key="4">
    <source>
        <dbReference type="EMBL" id="MTF37597.1"/>
    </source>
</evidence>
<dbReference type="AlphaFoldDB" id="A0A844GM92"/>
<reference evidence="4 5" key="1">
    <citation type="submission" date="2019-11" db="EMBL/GenBank/DDBJ databases">
        <title>Isolation of a new High Light Tolerant Cyanobacteria.</title>
        <authorList>
            <person name="Dobson Z."/>
            <person name="Vaughn N."/>
            <person name="Vaughn M."/>
            <person name="Fromme P."/>
            <person name="Mazor Y."/>
        </authorList>
    </citation>
    <scope>NUCLEOTIDE SEQUENCE [LARGE SCALE GENOMIC DNA]</scope>
    <source>
        <strain evidence="4 5">0216</strain>
    </source>
</reference>
<organism evidence="4 5">
    <name type="scientific">Cyanobacterium aponinum 0216</name>
    <dbReference type="NCBI Taxonomy" id="2676140"/>
    <lineage>
        <taxon>Bacteria</taxon>
        <taxon>Bacillati</taxon>
        <taxon>Cyanobacteriota</taxon>
        <taxon>Cyanophyceae</taxon>
        <taxon>Oscillatoriophycideae</taxon>
        <taxon>Chroococcales</taxon>
        <taxon>Geminocystaceae</taxon>
        <taxon>Cyanobacterium</taxon>
    </lineage>
</organism>
<keyword evidence="1" id="KW-1133">Transmembrane helix</keyword>
<feature type="domain" description="DUF1980" evidence="3">
    <location>
        <begin position="156"/>
        <end position="269"/>
    </location>
</feature>
<dbReference type="PANTHER" id="PTHR40047">
    <property type="entry name" value="UPF0703 PROTEIN YCGQ"/>
    <property type="match status" value="1"/>
</dbReference>
<accession>A0A844GM92</accession>
<dbReference type="NCBIfam" id="TIGR03943">
    <property type="entry name" value="TIGR03943 family putative permease subunit"/>
    <property type="match status" value="1"/>
</dbReference>
<dbReference type="InterPro" id="IPR048447">
    <property type="entry name" value="DUF1980_C"/>
</dbReference>
<dbReference type="EMBL" id="WMIA01000001">
    <property type="protein sequence ID" value="MTF37597.1"/>
    <property type="molecule type" value="Genomic_DNA"/>
</dbReference>
<evidence type="ECO:0000259" key="3">
    <source>
        <dbReference type="Pfam" id="PF21537"/>
    </source>
</evidence>
<evidence type="ECO:0000313" key="5">
    <source>
        <dbReference type="Proteomes" id="UP000437131"/>
    </source>
</evidence>
<dbReference type="RefSeq" id="WP_015218210.1">
    <property type="nucleotide sequence ID" value="NZ_WMIA01000001.1"/>
</dbReference>
<keyword evidence="1" id="KW-0812">Transmembrane</keyword>
<dbReference type="Pfam" id="PF09323">
    <property type="entry name" value="DUF1980"/>
    <property type="match status" value="1"/>
</dbReference>
<sequence>MINHLLNNKKQWFNVIDIIAIFSWSILLFKYWITGQLYLLIHPNYFLLVLISSIILLLLSIAKIYQVFIYHQKNPNFEQLANSQHSNLLPKGWGSSLLIAVAVLGLIINPMVLNSQTAMQRGVTDTLPPTTLQTQSFLNQIPPEKRSLIEWVRTLNVYPEPDNYIGQSANITGFVVHLDHLPDNYIYLSRFVLTCCAVDAYPVGILVELPDSRNEFPPDSWLEVQGLMNTVTLPALEVTENKLVKEKRQLVLQAKMVKTIPTPSNPYAY</sequence>
<dbReference type="PANTHER" id="PTHR40047:SF1">
    <property type="entry name" value="UPF0703 PROTEIN YCGQ"/>
    <property type="match status" value="1"/>
</dbReference>
<feature type="transmembrane region" description="Helical" evidence="1">
    <location>
        <begin position="45"/>
        <end position="71"/>
    </location>
</feature>
<dbReference type="InterPro" id="IPR015402">
    <property type="entry name" value="DUF1980"/>
</dbReference>
<dbReference type="InterPro" id="IPR052955">
    <property type="entry name" value="UPF0703_membrane_permease"/>
</dbReference>
<comment type="caution">
    <text evidence="4">The sequence shown here is derived from an EMBL/GenBank/DDBJ whole genome shotgun (WGS) entry which is preliminary data.</text>
</comment>